<keyword evidence="2" id="KW-0057">Aromatic amino acid biosynthesis</keyword>
<dbReference type="RefSeq" id="WP_344593431.1">
    <property type="nucleotide sequence ID" value="NZ_BAAARW010000022.1"/>
</dbReference>
<dbReference type="PANTHER" id="PTHR21089">
    <property type="entry name" value="SHIKIMATE DEHYDROGENASE"/>
    <property type="match status" value="1"/>
</dbReference>
<organism evidence="5 6">
    <name type="scientific">Actinomadura vinacea</name>
    <dbReference type="NCBI Taxonomy" id="115336"/>
    <lineage>
        <taxon>Bacteria</taxon>
        <taxon>Bacillati</taxon>
        <taxon>Actinomycetota</taxon>
        <taxon>Actinomycetes</taxon>
        <taxon>Streptosporangiales</taxon>
        <taxon>Thermomonosporaceae</taxon>
        <taxon>Actinomadura</taxon>
    </lineage>
</organism>
<dbReference type="InterPro" id="IPR036291">
    <property type="entry name" value="NAD(P)-bd_dom_sf"/>
</dbReference>
<dbReference type="InterPro" id="IPR022893">
    <property type="entry name" value="Shikimate_DH_fam"/>
</dbReference>
<dbReference type="PANTHER" id="PTHR21089:SF1">
    <property type="entry name" value="BIFUNCTIONAL 3-DEHYDROQUINATE DEHYDRATASE_SHIKIMATE DEHYDROGENASE, CHLOROPLASTIC"/>
    <property type="match status" value="1"/>
</dbReference>
<dbReference type="SUPFAM" id="SSF51735">
    <property type="entry name" value="NAD(P)-binding Rossmann-fold domains"/>
    <property type="match status" value="1"/>
</dbReference>
<reference evidence="5 6" key="1">
    <citation type="journal article" date="2019" name="Int. J. Syst. Evol. Microbiol.">
        <title>The Global Catalogue of Microorganisms (GCM) 10K type strain sequencing project: providing services to taxonomists for standard genome sequencing and annotation.</title>
        <authorList>
            <consortium name="The Broad Institute Genomics Platform"/>
            <consortium name="The Broad Institute Genome Sequencing Center for Infectious Disease"/>
            <person name="Wu L."/>
            <person name="Ma J."/>
        </authorList>
    </citation>
    <scope>NUCLEOTIDE SEQUENCE [LARGE SCALE GENOMIC DNA]</scope>
    <source>
        <strain evidence="5 6">JCM 3325</strain>
    </source>
</reference>
<dbReference type="InterPro" id="IPR013708">
    <property type="entry name" value="Shikimate_DH-bd_N"/>
</dbReference>
<feature type="domain" description="SDH C-terminal" evidence="4">
    <location>
        <begin position="260"/>
        <end position="285"/>
    </location>
</feature>
<evidence type="ECO:0000313" key="6">
    <source>
        <dbReference type="Proteomes" id="UP001501231"/>
    </source>
</evidence>
<accession>A0ABN3JR96</accession>
<comment type="pathway">
    <text evidence="1">Metabolic intermediate biosynthesis; chorismate biosynthesis; chorismate from D-erythrose 4-phosphate and phosphoenolpyruvate: step 4/7.</text>
</comment>
<evidence type="ECO:0000313" key="5">
    <source>
        <dbReference type="EMBL" id="GAA2437201.1"/>
    </source>
</evidence>
<dbReference type="SUPFAM" id="SSF53223">
    <property type="entry name" value="Aminoacid dehydrogenase-like, N-terminal domain"/>
    <property type="match status" value="1"/>
</dbReference>
<dbReference type="Pfam" id="PF08501">
    <property type="entry name" value="Shikimate_dh_N"/>
    <property type="match status" value="1"/>
</dbReference>
<evidence type="ECO:0000259" key="4">
    <source>
        <dbReference type="Pfam" id="PF18317"/>
    </source>
</evidence>
<gene>
    <name evidence="5" type="ORF">GCM10010191_60010</name>
</gene>
<dbReference type="EMBL" id="BAAARW010000022">
    <property type="protein sequence ID" value="GAA2437201.1"/>
    <property type="molecule type" value="Genomic_DNA"/>
</dbReference>
<keyword evidence="2" id="KW-0028">Amino-acid biosynthesis</keyword>
<dbReference type="Proteomes" id="UP001501231">
    <property type="component" value="Unassembled WGS sequence"/>
</dbReference>
<feature type="domain" description="Shikimate dehydrogenase substrate binding N-terminal" evidence="3">
    <location>
        <begin position="13"/>
        <end position="100"/>
    </location>
</feature>
<evidence type="ECO:0000259" key="3">
    <source>
        <dbReference type="Pfam" id="PF08501"/>
    </source>
</evidence>
<dbReference type="NCBIfam" id="NF009201">
    <property type="entry name" value="PRK12549.1"/>
    <property type="match status" value="1"/>
</dbReference>
<evidence type="ECO:0000256" key="1">
    <source>
        <dbReference type="ARBA" id="ARBA00004871"/>
    </source>
</evidence>
<protein>
    <submittedName>
        <fullName evidence="5">Shikimate dehydrogenase</fullName>
    </submittedName>
</protein>
<proteinExistence type="predicted"/>
<dbReference type="Pfam" id="PF18317">
    <property type="entry name" value="SDH_C"/>
    <property type="match status" value="1"/>
</dbReference>
<name>A0ABN3JR96_9ACTN</name>
<keyword evidence="6" id="KW-1185">Reference proteome</keyword>
<dbReference type="Gene3D" id="3.40.50.10860">
    <property type="entry name" value="Leucine Dehydrogenase, chain A, domain 1"/>
    <property type="match status" value="1"/>
</dbReference>
<comment type="caution">
    <text evidence="5">The sequence shown here is derived from an EMBL/GenBank/DDBJ whole genome shotgun (WGS) entry which is preliminary data.</text>
</comment>
<evidence type="ECO:0000256" key="2">
    <source>
        <dbReference type="ARBA" id="ARBA00023141"/>
    </source>
</evidence>
<dbReference type="Gene3D" id="3.40.50.720">
    <property type="entry name" value="NAD(P)-binding Rossmann-like Domain"/>
    <property type="match status" value="1"/>
</dbReference>
<dbReference type="InterPro" id="IPR041121">
    <property type="entry name" value="SDH_C"/>
</dbReference>
<dbReference type="InterPro" id="IPR046346">
    <property type="entry name" value="Aminoacid_DH-like_N_sf"/>
</dbReference>
<sequence length="301" mass="30806">MIETRRTAYRAGLVGAGIGNSLSPALHEHEAAALGVPGTYELLDLDAMSRDPADVGELLSETRAAGWHGLNITHPCKQLVMPHLDVLAPDAAAIGAVNTVVFGPQGTSGHNTDWGGFARGLQTGLPGGLAEDDLADVVLLGAGGAGAAVGHALLSLGARTLHVVDAQTDRAAHLAGALAARFPGRTVDHAGTGELPRLVPVASGLTHATPVGMTGHPGLPLPAGLLHPGLWVADIVYHPLETALLAAARALGCRTLNGGRMLVFQAAEAIALFTGRTPDADRMLAHFHRLIGQNEAGRDVA</sequence>